<feature type="transmembrane region" description="Helical" evidence="6">
    <location>
        <begin position="225"/>
        <end position="245"/>
    </location>
</feature>
<dbReference type="RefSeq" id="YP_008802546.1">
    <property type="nucleotide sequence ID" value="NC_022797.1"/>
</dbReference>
<dbReference type="AlphaFoldDB" id="U5YDP1"/>
<comment type="subcellular location">
    <subcellularLocation>
        <location evidence="1">Membrane</location>
        <topology evidence="1">Multi-pass membrane protein</topology>
    </subcellularLocation>
</comment>
<dbReference type="PRINTS" id="PR01840">
    <property type="entry name" value="TATCFAMILY"/>
</dbReference>
<evidence type="ECO:0000256" key="5">
    <source>
        <dbReference type="ARBA" id="ARBA00023136"/>
    </source>
</evidence>
<feature type="transmembrane region" description="Helical" evidence="6">
    <location>
        <begin position="77"/>
        <end position="107"/>
    </location>
</feature>
<proteinExistence type="inferred from homology"/>
<dbReference type="GO" id="GO:0065002">
    <property type="term" value="P:intracellular protein transmembrane transport"/>
    <property type="evidence" value="ECO:0007669"/>
    <property type="project" value="TreeGrafter"/>
</dbReference>
<reference evidence="7" key="1">
    <citation type="journal article" date="2013" name="Genome Biol. Evol.">
        <title>Tracing the evolution of streptophyte algae and their mitochondrial genome.</title>
        <authorList>
            <person name="Turmel M."/>
            <person name="Otis C."/>
            <person name="Lemieux C."/>
        </authorList>
    </citation>
    <scope>NUCLEOTIDE SEQUENCE</scope>
</reference>
<dbReference type="EMBL" id="KF060939">
    <property type="protein sequence ID" value="AGZ90199.1"/>
    <property type="molecule type" value="Genomic_DNA"/>
</dbReference>
<keyword evidence="7" id="KW-0496">Mitochondrion</keyword>
<evidence type="ECO:0000256" key="2">
    <source>
        <dbReference type="ARBA" id="ARBA00008882"/>
    </source>
</evidence>
<geneLocation type="mitochondrion" evidence="7"/>
<evidence type="ECO:0000313" key="7">
    <source>
        <dbReference type="EMBL" id="AGZ90199.1"/>
    </source>
</evidence>
<gene>
    <name evidence="7" type="primary">mttB</name>
</gene>
<comment type="similarity">
    <text evidence="2">Belongs to the TatC family.</text>
</comment>
<sequence length="257" mass="30433">MIKLKIYSKELRLRAFSLVFSLLCTFLILYTYSTEYLWFLTKPIYILENAQSAKDLASFSGLHFQCTEISEAFKTYVYVAFALSGFFVFPLVLYHVFCFFAPGCFLFERLSWRFLLFTLIVIVYGAFFFGLKICVREFWSFFSNFEIHRFTLNLQLEARILNTVHFIFKIIFLTQCFCQLPLFFYILLKEDKISSQFLSEKRIYIYVSLILITSVVAPADLYVQAFLIGIHLVFIEILILFTFVFEHFLKKQQKSAP</sequence>
<dbReference type="PANTHER" id="PTHR30371:SF0">
    <property type="entry name" value="SEC-INDEPENDENT PROTEIN TRANSLOCASE PROTEIN TATC, CHLOROPLASTIC-RELATED"/>
    <property type="match status" value="1"/>
</dbReference>
<keyword evidence="3 6" id="KW-0812">Transmembrane</keyword>
<evidence type="ECO:0000256" key="6">
    <source>
        <dbReference type="SAM" id="Phobius"/>
    </source>
</evidence>
<feature type="transmembrane region" description="Helical" evidence="6">
    <location>
        <begin position="203"/>
        <end position="219"/>
    </location>
</feature>
<feature type="transmembrane region" description="Helical" evidence="6">
    <location>
        <begin position="166"/>
        <end position="188"/>
    </location>
</feature>
<keyword evidence="4 6" id="KW-1133">Transmembrane helix</keyword>
<dbReference type="GO" id="GO:0009977">
    <property type="term" value="F:proton motive force dependent protein transmembrane transporter activity"/>
    <property type="evidence" value="ECO:0007669"/>
    <property type="project" value="TreeGrafter"/>
</dbReference>
<feature type="transmembrane region" description="Helical" evidence="6">
    <location>
        <begin position="114"/>
        <end position="133"/>
    </location>
</feature>
<name>U5YDP1_MONSK</name>
<protein>
    <submittedName>
        <fullName evidence="7">SecY-independent transporter protein</fullName>
    </submittedName>
</protein>
<dbReference type="PANTHER" id="PTHR30371">
    <property type="entry name" value="SEC-INDEPENDENT PROTEIN TRANSLOCASE PROTEIN TATC"/>
    <property type="match status" value="1"/>
</dbReference>
<feature type="transmembrane region" description="Helical" evidence="6">
    <location>
        <begin position="12"/>
        <end position="32"/>
    </location>
</feature>
<dbReference type="GO" id="GO:0043953">
    <property type="term" value="P:protein transport by the Tat complex"/>
    <property type="evidence" value="ECO:0007669"/>
    <property type="project" value="TreeGrafter"/>
</dbReference>
<dbReference type="GeneID" id="17622529"/>
<dbReference type="InterPro" id="IPR002033">
    <property type="entry name" value="TatC"/>
</dbReference>
<organism evidence="7">
    <name type="scientific">Monomastix sp. (strain OKE-1)</name>
    <dbReference type="NCBI Taxonomy" id="141716"/>
    <lineage>
        <taxon>Eukaryota</taxon>
        <taxon>Viridiplantae</taxon>
        <taxon>Chlorophyta</taxon>
        <taxon>Mamiellophyceae</taxon>
        <taxon>Monomastigales</taxon>
        <taxon>Monomastigaceae</taxon>
        <taxon>Monomastix</taxon>
    </lineage>
</organism>
<accession>U5YDP1</accession>
<dbReference type="Pfam" id="PF00902">
    <property type="entry name" value="TatC"/>
    <property type="match status" value="1"/>
</dbReference>
<dbReference type="GO" id="GO:0033281">
    <property type="term" value="C:TAT protein transport complex"/>
    <property type="evidence" value="ECO:0007669"/>
    <property type="project" value="TreeGrafter"/>
</dbReference>
<evidence type="ECO:0000256" key="1">
    <source>
        <dbReference type="ARBA" id="ARBA00004141"/>
    </source>
</evidence>
<evidence type="ECO:0000256" key="3">
    <source>
        <dbReference type="ARBA" id="ARBA00022692"/>
    </source>
</evidence>
<keyword evidence="5 6" id="KW-0472">Membrane</keyword>
<evidence type="ECO:0000256" key="4">
    <source>
        <dbReference type="ARBA" id="ARBA00022989"/>
    </source>
</evidence>